<evidence type="ECO:0000313" key="8">
    <source>
        <dbReference type="Proteomes" id="UP001215151"/>
    </source>
</evidence>
<evidence type="ECO:0000256" key="3">
    <source>
        <dbReference type="ARBA" id="ARBA00022723"/>
    </source>
</evidence>
<reference evidence="7" key="1">
    <citation type="submission" date="2022-11" db="EMBL/GenBank/DDBJ databases">
        <title>Genome Sequence of Cubamyces cubensis.</title>
        <authorList>
            <person name="Buettner E."/>
        </authorList>
    </citation>
    <scope>NUCLEOTIDE SEQUENCE</scope>
    <source>
        <strain evidence="7">MPL-01</strain>
    </source>
</reference>
<dbReference type="Gene3D" id="3.40.800.20">
    <property type="entry name" value="Histone deacetylase domain"/>
    <property type="match status" value="2"/>
</dbReference>
<dbReference type="PANTHER" id="PTHR10625">
    <property type="entry name" value="HISTONE DEACETYLASE HDAC1-RELATED"/>
    <property type="match status" value="1"/>
</dbReference>
<dbReference type="InterPro" id="IPR023696">
    <property type="entry name" value="Ureohydrolase_dom_sf"/>
</dbReference>
<sequence>MKVYYGPECLCHDPPHEILSGRLVPYLESPRRLELVKNTLSRSSSFVFLSPEQDWPHNLLSYVLAVHTEEYVDHLKTIYDDWVVDGVQVAVLPETFLHHRLRAPNSLDLSNLSPIARAGEEALSVHLRLHIAHQDHTFQAAIAAAQVVLTAARALADDHLAIPDRGTFALVRPPGHHAQDALCGGYCFLNNVAIAAKYLLQHRGCGSVAILDIDYHHGNGSRWMFRLPFCGYEPTRESAQQIFYEEPRVLYVSLHAADDYPYFTGSAGERGAGPGFGFNHNFPLAQKDATDDVYCGTLQQAADIIRQSGEIEYLIVSLGVDTYQEDPICGFLLTQRCYPRIGEIIASLGKPTLFVMEGGYHLETLGDNVASVLLGFEQAVV</sequence>
<dbReference type="GO" id="GO:0004407">
    <property type="term" value="F:histone deacetylase activity"/>
    <property type="evidence" value="ECO:0007669"/>
    <property type="project" value="TreeGrafter"/>
</dbReference>
<dbReference type="SUPFAM" id="SSF52768">
    <property type="entry name" value="Arginase/deacetylase"/>
    <property type="match status" value="1"/>
</dbReference>
<evidence type="ECO:0000259" key="6">
    <source>
        <dbReference type="Pfam" id="PF00850"/>
    </source>
</evidence>
<dbReference type="GO" id="GO:0040029">
    <property type="term" value="P:epigenetic regulation of gene expression"/>
    <property type="evidence" value="ECO:0007669"/>
    <property type="project" value="TreeGrafter"/>
</dbReference>
<dbReference type="InterPro" id="IPR023801">
    <property type="entry name" value="His_deacetylse_dom"/>
</dbReference>
<comment type="caution">
    <text evidence="7">The sequence shown here is derived from an EMBL/GenBank/DDBJ whole genome shotgun (WGS) entry which is preliminary data.</text>
</comment>
<dbReference type="GO" id="GO:0016787">
    <property type="term" value="F:hydrolase activity"/>
    <property type="evidence" value="ECO:0007669"/>
    <property type="project" value="UniProtKB-KW"/>
</dbReference>
<dbReference type="InterPro" id="IPR037138">
    <property type="entry name" value="His_deacetylse_dom_sf"/>
</dbReference>
<keyword evidence="4" id="KW-0378">Hydrolase</keyword>
<organism evidence="7 8">
    <name type="scientific">Trametes cubensis</name>
    <dbReference type="NCBI Taxonomy" id="1111947"/>
    <lineage>
        <taxon>Eukaryota</taxon>
        <taxon>Fungi</taxon>
        <taxon>Dikarya</taxon>
        <taxon>Basidiomycota</taxon>
        <taxon>Agaricomycotina</taxon>
        <taxon>Agaricomycetes</taxon>
        <taxon>Polyporales</taxon>
        <taxon>Polyporaceae</taxon>
        <taxon>Trametes</taxon>
    </lineage>
</organism>
<protein>
    <recommendedName>
        <fullName evidence="6">Histone deacetylase domain-containing protein</fullName>
    </recommendedName>
</protein>
<evidence type="ECO:0000256" key="2">
    <source>
        <dbReference type="ARBA" id="ARBA00005947"/>
    </source>
</evidence>
<proteinExistence type="inferred from homology"/>
<accession>A0AAD7TIS1</accession>
<dbReference type="EMBL" id="JAPEVG010000452">
    <property type="protein sequence ID" value="KAJ8462616.1"/>
    <property type="molecule type" value="Genomic_DNA"/>
</dbReference>
<name>A0AAD7TIS1_9APHY</name>
<dbReference type="AlphaFoldDB" id="A0AAD7TIS1"/>
<dbReference type="PANTHER" id="PTHR10625:SF17">
    <property type="entry name" value="HISTONE DEACETYLASE 8"/>
    <property type="match status" value="1"/>
</dbReference>
<evidence type="ECO:0000313" key="7">
    <source>
        <dbReference type="EMBL" id="KAJ8462616.1"/>
    </source>
</evidence>
<dbReference type="CDD" id="cd10001">
    <property type="entry name" value="HDAC_classII_APAH"/>
    <property type="match status" value="1"/>
</dbReference>
<keyword evidence="3" id="KW-0479">Metal-binding</keyword>
<comment type="similarity">
    <text evidence="2">Belongs to the histone deacetylase family.</text>
</comment>
<gene>
    <name evidence="7" type="ORF">ONZ51_g10785</name>
</gene>
<evidence type="ECO:0000256" key="4">
    <source>
        <dbReference type="ARBA" id="ARBA00022801"/>
    </source>
</evidence>
<dbReference type="GO" id="GO:0046872">
    <property type="term" value="F:metal ion binding"/>
    <property type="evidence" value="ECO:0007669"/>
    <property type="project" value="UniProtKB-KW"/>
</dbReference>
<keyword evidence="5" id="KW-0862">Zinc</keyword>
<keyword evidence="8" id="KW-1185">Reference proteome</keyword>
<evidence type="ECO:0000256" key="5">
    <source>
        <dbReference type="ARBA" id="ARBA00022833"/>
    </source>
</evidence>
<dbReference type="InterPro" id="IPR000286">
    <property type="entry name" value="HDACs"/>
</dbReference>
<dbReference type="Proteomes" id="UP001215151">
    <property type="component" value="Unassembled WGS sequence"/>
</dbReference>
<evidence type="ECO:0000256" key="1">
    <source>
        <dbReference type="ARBA" id="ARBA00001947"/>
    </source>
</evidence>
<dbReference type="Pfam" id="PF00850">
    <property type="entry name" value="Hist_deacetyl"/>
    <property type="match status" value="1"/>
</dbReference>
<comment type="cofactor">
    <cofactor evidence="1">
        <name>Zn(2+)</name>
        <dbReference type="ChEBI" id="CHEBI:29105"/>
    </cofactor>
</comment>
<dbReference type="PRINTS" id="PR01270">
    <property type="entry name" value="HDASUPER"/>
</dbReference>
<feature type="domain" description="Histone deacetylase" evidence="6">
    <location>
        <begin position="28"/>
        <end position="373"/>
    </location>
</feature>